<evidence type="ECO:0000313" key="2">
    <source>
        <dbReference type="Proteomes" id="UP001143856"/>
    </source>
</evidence>
<keyword evidence="2" id="KW-1185">Reference proteome</keyword>
<name>A0ACC1PN74_9PEZI</name>
<organism evidence="1 2">
    <name type="scientific">Xylaria curta</name>
    <dbReference type="NCBI Taxonomy" id="42375"/>
    <lineage>
        <taxon>Eukaryota</taxon>
        <taxon>Fungi</taxon>
        <taxon>Dikarya</taxon>
        <taxon>Ascomycota</taxon>
        <taxon>Pezizomycotina</taxon>
        <taxon>Sordariomycetes</taxon>
        <taxon>Xylariomycetidae</taxon>
        <taxon>Xylariales</taxon>
        <taxon>Xylariaceae</taxon>
        <taxon>Xylaria</taxon>
    </lineage>
</organism>
<gene>
    <name evidence="1" type="ORF">NUW58_g1339</name>
</gene>
<sequence length="177" mass="19591">MRHHGVAVPRVLGTRDARRISIVGDGQLIFGADMDRDPDTILNSGKFNTHRQTEAIDSRRRMDTVCFLYSLDCPPFCKGNGSGIVMMTDLSGYQQLSSLVHTENPTYVGLDLTMPKPDSSSGGSRAHDDERECAIRSSVYLAVVVDDSSPGQLTWSETVASNQATRRTGWRLIMQRE</sequence>
<accession>A0ACC1PN74</accession>
<comment type="caution">
    <text evidence="1">The sequence shown here is derived from an EMBL/GenBank/DDBJ whole genome shotgun (WGS) entry which is preliminary data.</text>
</comment>
<protein>
    <submittedName>
        <fullName evidence="1">Uncharacterized protein</fullName>
    </submittedName>
</protein>
<reference evidence="1" key="1">
    <citation type="submission" date="2022-10" db="EMBL/GenBank/DDBJ databases">
        <title>Genome Sequence of Xylaria curta.</title>
        <authorList>
            <person name="Buettner E."/>
        </authorList>
    </citation>
    <scope>NUCLEOTIDE SEQUENCE</scope>
    <source>
        <strain evidence="1">Babe10</strain>
    </source>
</reference>
<dbReference type="EMBL" id="JAPDGR010000142">
    <property type="protein sequence ID" value="KAJ2995225.1"/>
    <property type="molecule type" value="Genomic_DNA"/>
</dbReference>
<evidence type="ECO:0000313" key="1">
    <source>
        <dbReference type="EMBL" id="KAJ2995225.1"/>
    </source>
</evidence>
<proteinExistence type="predicted"/>
<dbReference type="Proteomes" id="UP001143856">
    <property type="component" value="Unassembled WGS sequence"/>
</dbReference>